<proteinExistence type="predicted"/>
<organism evidence="1 2">
    <name type="scientific">Halobellus rubicundus</name>
    <dbReference type="NCBI Taxonomy" id="2996466"/>
    <lineage>
        <taxon>Archaea</taxon>
        <taxon>Methanobacteriati</taxon>
        <taxon>Methanobacteriota</taxon>
        <taxon>Stenosarchaea group</taxon>
        <taxon>Halobacteria</taxon>
        <taxon>Halobacteriales</taxon>
        <taxon>Haloferacaceae</taxon>
        <taxon>Halobellus</taxon>
    </lineage>
</organism>
<dbReference type="RefSeq" id="WP_372388227.1">
    <property type="nucleotide sequence ID" value="NZ_JBGNYA010000001.1"/>
</dbReference>
<dbReference type="InterPro" id="IPR002774">
    <property type="entry name" value="Flagellin_arc-type"/>
</dbReference>
<dbReference type="AlphaFoldDB" id="A0ABD5MED7"/>
<dbReference type="PANTHER" id="PTHR42200:SF2">
    <property type="entry name" value="ARCHAEAL FLAGELLA-RELATED PROTEIN F"/>
    <property type="match status" value="1"/>
</dbReference>
<dbReference type="PANTHER" id="PTHR42200">
    <property type="entry name" value="ARCHAEAL FLAGELLA-RELATED PROTEIN F-RELATED"/>
    <property type="match status" value="1"/>
</dbReference>
<evidence type="ECO:0000313" key="1">
    <source>
        <dbReference type="EMBL" id="MFA1610580.1"/>
    </source>
</evidence>
<dbReference type="EMBL" id="JBGNYA010000001">
    <property type="protein sequence ID" value="MFA1610580.1"/>
    <property type="molecule type" value="Genomic_DNA"/>
</dbReference>
<comment type="caution">
    <text evidence="1">The sequence shown here is derived from an EMBL/GenBank/DDBJ whole genome shotgun (WGS) entry which is preliminary data.</text>
</comment>
<name>A0ABD5MED7_9EURY</name>
<reference evidence="1 2" key="1">
    <citation type="submission" date="2024-08" db="EMBL/GenBank/DDBJ databases">
        <title>Halobellus sp. MBLA0158 whole genome sequence.</title>
        <authorList>
            <person name="Hwang C.Y."/>
            <person name="Cho E.-S."/>
            <person name="Seo M.-J."/>
        </authorList>
    </citation>
    <scope>NUCLEOTIDE SEQUENCE [LARGE SCALE GENOMIC DNA]</scope>
    <source>
        <strain evidence="1 2">MBLA0158</strain>
    </source>
</reference>
<gene>
    <name evidence="1" type="ORF">OS889_06115</name>
</gene>
<evidence type="ECO:0000313" key="2">
    <source>
        <dbReference type="Proteomes" id="UP001570511"/>
    </source>
</evidence>
<protein>
    <submittedName>
        <fullName evidence="1">Fla cluster protein FlaF</fullName>
    </submittedName>
</protein>
<dbReference type="Proteomes" id="UP001570511">
    <property type="component" value="Unassembled WGS sequence"/>
</dbReference>
<dbReference type="Pfam" id="PF01917">
    <property type="entry name" value="Flagellin_arch-type"/>
    <property type="match status" value="1"/>
</dbReference>
<accession>A0ABD5MED7</accession>
<sequence length="147" mass="14991">MGFGVSGSTAVIFLGVLIASGTLYTAAAGSAEQLSEARDEKSEDLLDRRNTAIDVTSVVYNASGNNDLVVNATNDGTTTLSVADTSLLVDNEYAVPDETSVDGDGDTDVWAAGQTLTLTVRNVAQPDGVTVVAQNGVSSTNTTVEGS</sequence>
<keyword evidence="2" id="KW-1185">Reference proteome</keyword>